<accession>A0A3P7IK13</accession>
<evidence type="ECO:0000313" key="2">
    <source>
        <dbReference type="Proteomes" id="UP000270094"/>
    </source>
</evidence>
<protein>
    <submittedName>
        <fullName evidence="1">Uncharacterized protein</fullName>
    </submittedName>
</protein>
<reference evidence="1 2" key="1">
    <citation type="submission" date="2018-11" db="EMBL/GenBank/DDBJ databases">
        <authorList>
            <consortium name="Pathogen Informatics"/>
        </authorList>
    </citation>
    <scope>NUCLEOTIDE SEQUENCE [LARGE SCALE GENOMIC DNA]</scope>
</reference>
<feature type="non-terminal residue" evidence="1">
    <location>
        <position position="1"/>
    </location>
</feature>
<organism evidence="1 2">
    <name type="scientific">Strongylus vulgaris</name>
    <name type="common">Blood worm</name>
    <dbReference type="NCBI Taxonomy" id="40348"/>
    <lineage>
        <taxon>Eukaryota</taxon>
        <taxon>Metazoa</taxon>
        <taxon>Ecdysozoa</taxon>
        <taxon>Nematoda</taxon>
        <taxon>Chromadorea</taxon>
        <taxon>Rhabditida</taxon>
        <taxon>Rhabditina</taxon>
        <taxon>Rhabditomorpha</taxon>
        <taxon>Strongyloidea</taxon>
        <taxon>Strongylidae</taxon>
        <taxon>Strongylus</taxon>
    </lineage>
</organism>
<name>A0A3P7IK13_STRVU</name>
<dbReference type="Proteomes" id="UP000270094">
    <property type="component" value="Unassembled WGS sequence"/>
</dbReference>
<dbReference type="EMBL" id="UYYB01031188">
    <property type="protein sequence ID" value="VDM73531.1"/>
    <property type="molecule type" value="Genomic_DNA"/>
</dbReference>
<gene>
    <name evidence="1" type="ORF">SVUK_LOCUS8529</name>
</gene>
<proteinExistence type="predicted"/>
<sequence length="201" mass="22538">KDDLPSLIWVCAGLSEQENELQERLELELADRLTAVDDGVDVGLSTKVIDAVNTLLCILIYARKDLRLINQEIVQLTSGYILLQIAVASGEHDFMVHNVYTGLIKRMDCSTQPFIELALSLISEGAITCDRHALLVKILYDLLDECSEADPSNISSKMIAYLGQNPLQIIQVRRSSNLLQETDTNKLISTIHEYRLKLLLK</sequence>
<keyword evidence="2" id="KW-1185">Reference proteome</keyword>
<dbReference type="AlphaFoldDB" id="A0A3P7IK13"/>
<evidence type="ECO:0000313" key="1">
    <source>
        <dbReference type="EMBL" id="VDM73531.1"/>
    </source>
</evidence>